<dbReference type="InterPro" id="IPR023753">
    <property type="entry name" value="FAD/NAD-binding_dom"/>
</dbReference>
<dbReference type="AlphaFoldDB" id="A0A0L6JV65"/>
<name>A0A0L6JV65_9FIRM</name>
<dbReference type="PANTHER" id="PTHR43429">
    <property type="entry name" value="PYRIDINE NUCLEOTIDE-DISULFIDE OXIDOREDUCTASE DOMAIN-CONTAINING"/>
    <property type="match status" value="1"/>
</dbReference>
<dbReference type="Pfam" id="PF02852">
    <property type="entry name" value="Pyr_redox_dim"/>
    <property type="match status" value="1"/>
</dbReference>
<dbReference type="RefSeq" id="WP_036935370.1">
    <property type="nucleotide sequence ID" value="NZ_JQKC01000001.1"/>
</dbReference>
<evidence type="ECO:0000256" key="5">
    <source>
        <dbReference type="ARBA" id="ARBA00023002"/>
    </source>
</evidence>
<comment type="caution">
    <text evidence="9">The sequence shown here is derived from an EMBL/GenBank/DDBJ whole genome shotgun (WGS) entry which is preliminary data.</text>
</comment>
<organism evidence="9 10">
    <name type="scientific">Pseudobacteroides cellulosolvens ATCC 35603 = DSM 2933</name>
    <dbReference type="NCBI Taxonomy" id="398512"/>
    <lineage>
        <taxon>Bacteria</taxon>
        <taxon>Bacillati</taxon>
        <taxon>Bacillota</taxon>
        <taxon>Clostridia</taxon>
        <taxon>Eubacteriales</taxon>
        <taxon>Oscillospiraceae</taxon>
        <taxon>Pseudobacteroides</taxon>
    </lineage>
</organism>
<dbReference type="InterPro" id="IPR004099">
    <property type="entry name" value="Pyr_nucl-diS_OxRdtase_dimer"/>
</dbReference>
<gene>
    <name evidence="9" type="ORF">Bccel_4824</name>
</gene>
<dbReference type="SUPFAM" id="SSF51905">
    <property type="entry name" value="FAD/NAD(P)-binding domain"/>
    <property type="match status" value="1"/>
</dbReference>
<evidence type="ECO:0000256" key="2">
    <source>
        <dbReference type="ARBA" id="ARBA00009130"/>
    </source>
</evidence>
<keyword evidence="5 9" id="KW-0560">Oxidoreductase</keyword>
<dbReference type="PRINTS" id="PR00368">
    <property type="entry name" value="FADPNR"/>
</dbReference>
<dbReference type="Proteomes" id="UP000036923">
    <property type="component" value="Unassembled WGS sequence"/>
</dbReference>
<dbReference type="InterPro" id="IPR016156">
    <property type="entry name" value="FAD/NAD-linked_Rdtase_dimer_sf"/>
</dbReference>
<feature type="domain" description="Pyridine nucleotide-disulphide oxidoreductase dimerisation" evidence="7">
    <location>
        <begin position="328"/>
        <end position="428"/>
    </location>
</feature>
<dbReference type="eggNOG" id="COG0446">
    <property type="taxonomic scope" value="Bacteria"/>
</dbReference>
<evidence type="ECO:0000256" key="1">
    <source>
        <dbReference type="ARBA" id="ARBA00001974"/>
    </source>
</evidence>
<dbReference type="Pfam" id="PF07992">
    <property type="entry name" value="Pyr_redox_2"/>
    <property type="match status" value="1"/>
</dbReference>
<dbReference type="EC" id="1.11.1.1" evidence="9"/>
<dbReference type="PRINTS" id="PR00411">
    <property type="entry name" value="PNDRDTASEI"/>
</dbReference>
<evidence type="ECO:0000259" key="8">
    <source>
        <dbReference type="Pfam" id="PF07992"/>
    </source>
</evidence>
<proteinExistence type="inferred from homology"/>
<dbReference type="InterPro" id="IPR050260">
    <property type="entry name" value="FAD-bd_OxRdtase"/>
</dbReference>
<comment type="cofactor">
    <cofactor evidence="1">
        <name>FAD</name>
        <dbReference type="ChEBI" id="CHEBI:57692"/>
    </cofactor>
</comment>
<keyword evidence="10" id="KW-1185">Reference proteome</keyword>
<dbReference type="GO" id="GO:0016692">
    <property type="term" value="F:NADH peroxidase activity"/>
    <property type="evidence" value="ECO:0007669"/>
    <property type="project" value="UniProtKB-EC"/>
</dbReference>
<reference evidence="10" key="1">
    <citation type="submission" date="2015-07" db="EMBL/GenBank/DDBJ databases">
        <title>Near-Complete Genome Sequence of the Cellulolytic Bacterium Bacteroides (Pseudobacteroides) cellulosolvens ATCC 35603.</title>
        <authorList>
            <person name="Dassa B."/>
            <person name="Utturkar S.M."/>
            <person name="Klingeman D.M."/>
            <person name="Hurt R.A."/>
            <person name="Keller M."/>
            <person name="Xu J."/>
            <person name="Reddy Y.H.K."/>
            <person name="Borovok I."/>
            <person name="Grinberg I.R."/>
            <person name="Lamed R."/>
            <person name="Zhivin O."/>
            <person name="Bayer E.A."/>
            <person name="Brown S.D."/>
        </authorList>
    </citation>
    <scope>NUCLEOTIDE SEQUENCE [LARGE SCALE GENOMIC DNA]</scope>
    <source>
        <strain evidence="10">DSM 2933</strain>
    </source>
</reference>
<keyword evidence="9" id="KW-0575">Peroxidase</keyword>
<dbReference type="PANTHER" id="PTHR43429:SF1">
    <property type="entry name" value="NAD(P)H SULFUR OXIDOREDUCTASE (COA-DEPENDENT)"/>
    <property type="match status" value="1"/>
</dbReference>
<feature type="domain" description="FAD/NAD(P)-binding" evidence="8">
    <location>
        <begin position="1"/>
        <end position="305"/>
    </location>
</feature>
<evidence type="ECO:0000256" key="6">
    <source>
        <dbReference type="ARBA" id="ARBA00023284"/>
    </source>
</evidence>
<dbReference type="PATRIC" id="fig|398512.5.peg.5055"/>
<dbReference type="EMBL" id="LGTC01000001">
    <property type="protein sequence ID" value="KNY29550.1"/>
    <property type="molecule type" value="Genomic_DNA"/>
</dbReference>
<dbReference type="InterPro" id="IPR036188">
    <property type="entry name" value="FAD/NAD-bd_sf"/>
</dbReference>
<dbReference type="Gene3D" id="3.30.390.30">
    <property type="match status" value="1"/>
</dbReference>
<evidence type="ECO:0000256" key="3">
    <source>
        <dbReference type="ARBA" id="ARBA00022630"/>
    </source>
</evidence>
<dbReference type="SUPFAM" id="SSF55424">
    <property type="entry name" value="FAD/NAD-linked reductases, dimerisation (C-terminal) domain"/>
    <property type="match status" value="1"/>
</dbReference>
<accession>A0A0L6JV65</accession>
<dbReference type="Gene3D" id="3.50.50.60">
    <property type="entry name" value="FAD/NAD(P)-binding domain"/>
    <property type="match status" value="2"/>
</dbReference>
<comment type="similarity">
    <text evidence="2">Belongs to the class-III pyridine nucleotide-disulfide oxidoreductase family.</text>
</comment>
<evidence type="ECO:0000259" key="7">
    <source>
        <dbReference type="Pfam" id="PF02852"/>
    </source>
</evidence>
<sequence>MKVIVIGCTHAGTASILNLKKADPKTEITVYERNSTISFLSCGIALYVGGVVSDPKGLFYCSPEMLEDLGVVTKMRHDVKNVDFDKKSVTVYNMDAGEEFEDTYDKLIITTGSWPIVPDIQGINLENILLSKNYDHSNMIIEKAKTARNIVVVGAGYIGVELVEAFKALGKNVSLIDGMDRILSRYLDKEFTDIAEKALKEHGIDIILNEKIVGFEGQDGRVSKVLTERGAYDADLVILSIGFRPNTALFKGKLEMLPNGAIIVDEYMRTSREGVFAAGDSCSVMYNPTGKHEYIPLATNAVRMGTLIAKNINCPALKYMGTQGTSGIKIIDYNIASTGLTEESAKAAGIEVETSTIVDNYRPEFMPQYESLQLKVVFEKKSRVIIGAQILSKHDLTQSINTLSVCIQNKMTIDELAFVDFFFQPHFNKPWNYLNSVGLNALK</sequence>
<dbReference type="STRING" id="398512.Bccel_4824"/>
<protein>
    <submittedName>
        <fullName evidence="9">NADH peroxidase</fullName>
        <ecNumber evidence="9">1.11.1.1</ecNumber>
    </submittedName>
</protein>
<evidence type="ECO:0000313" key="10">
    <source>
        <dbReference type="Proteomes" id="UP000036923"/>
    </source>
</evidence>
<keyword evidence="3" id="KW-0285">Flavoprotein</keyword>
<evidence type="ECO:0000256" key="4">
    <source>
        <dbReference type="ARBA" id="ARBA00022827"/>
    </source>
</evidence>
<dbReference type="OrthoDB" id="9802028at2"/>
<keyword evidence="6" id="KW-0676">Redox-active center</keyword>
<keyword evidence="4" id="KW-0274">FAD</keyword>
<evidence type="ECO:0000313" key="9">
    <source>
        <dbReference type="EMBL" id="KNY29550.1"/>
    </source>
</evidence>